<comment type="caution">
    <text evidence="2">The sequence shown here is derived from an EMBL/GenBank/DDBJ whole genome shotgun (WGS) entry which is preliminary data.</text>
</comment>
<dbReference type="AlphaFoldDB" id="A0AAV4PSD3"/>
<feature type="region of interest" description="Disordered" evidence="1">
    <location>
        <begin position="1"/>
        <end position="27"/>
    </location>
</feature>
<proteinExistence type="predicted"/>
<feature type="compositionally biased region" description="Basic and acidic residues" evidence="1">
    <location>
        <begin position="8"/>
        <end position="18"/>
    </location>
</feature>
<evidence type="ECO:0000256" key="1">
    <source>
        <dbReference type="SAM" id="MobiDB-lite"/>
    </source>
</evidence>
<accession>A0AAV4PSD3</accession>
<organism evidence="2 3">
    <name type="scientific">Caerostris darwini</name>
    <dbReference type="NCBI Taxonomy" id="1538125"/>
    <lineage>
        <taxon>Eukaryota</taxon>
        <taxon>Metazoa</taxon>
        <taxon>Ecdysozoa</taxon>
        <taxon>Arthropoda</taxon>
        <taxon>Chelicerata</taxon>
        <taxon>Arachnida</taxon>
        <taxon>Araneae</taxon>
        <taxon>Araneomorphae</taxon>
        <taxon>Entelegynae</taxon>
        <taxon>Araneoidea</taxon>
        <taxon>Araneidae</taxon>
        <taxon>Caerostris</taxon>
    </lineage>
</organism>
<evidence type="ECO:0000313" key="3">
    <source>
        <dbReference type="Proteomes" id="UP001054837"/>
    </source>
</evidence>
<evidence type="ECO:0000313" key="2">
    <source>
        <dbReference type="EMBL" id="GIY00030.1"/>
    </source>
</evidence>
<dbReference type="EMBL" id="BPLQ01003380">
    <property type="protein sequence ID" value="GIY00030.1"/>
    <property type="molecule type" value="Genomic_DNA"/>
</dbReference>
<name>A0AAV4PSD3_9ARAC</name>
<sequence>MGVPIIKSKTDVKSKRDIGNSAAGNSWSPLGSGMVSMLDMKRSSYLAINFFMGVPIIKSKTDVKSKRDIGNSAAGNSWSPLGSGMVSMLDMKRSSCNCTS</sequence>
<dbReference type="Proteomes" id="UP001054837">
    <property type="component" value="Unassembled WGS sequence"/>
</dbReference>
<protein>
    <submittedName>
        <fullName evidence="2">Uncharacterized protein</fullName>
    </submittedName>
</protein>
<keyword evidence="3" id="KW-1185">Reference proteome</keyword>
<gene>
    <name evidence="2" type="ORF">CDAR_176791</name>
</gene>
<reference evidence="2 3" key="1">
    <citation type="submission" date="2021-06" db="EMBL/GenBank/DDBJ databases">
        <title>Caerostris darwini draft genome.</title>
        <authorList>
            <person name="Kono N."/>
            <person name="Arakawa K."/>
        </authorList>
    </citation>
    <scope>NUCLEOTIDE SEQUENCE [LARGE SCALE GENOMIC DNA]</scope>
</reference>